<accession>A0A1H6QNN8</accession>
<keyword evidence="3" id="KW-1185">Reference proteome</keyword>
<keyword evidence="2" id="KW-0489">Methyltransferase</keyword>
<dbReference type="GO" id="GO:0008168">
    <property type="term" value="F:methyltransferase activity"/>
    <property type="evidence" value="ECO:0007669"/>
    <property type="project" value="UniProtKB-KW"/>
</dbReference>
<dbReference type="Proteomes" id="UP000199420">
    <property type="component" value="Unassembled WGS sequence"/>
</dbReference>
<dbReference type="AlphaFoldDB" id="A0A1H6QNN8"/>
<dbReference type="GO" id="GO:0032259">
    <property type="term" value="P:methylation"/>
    <property type="evidence" value="ECO:0007669"/>
    <property type="project" value="UniProtKB-KW"/>
</dbReference>
<protein>
    <submittedName>
        <fullName evidence="2">Predicted methyltransferase</fullName>
    </submittedName>
</protein>
<organism evidence="2 3">
    <name type="scientific">Frateuria terrea</name>
    <dbReference type="NCBI Taxonomy" id="529704"/>
    <lineage>
        <taxon>Bacteria</taxon>
        <taxon>Pseudomonadati</taxon>
        <taxon>Pseudomonadota</taxon>
        <taxon>Gammaproteobacteria</taxon>
        <taxon>Lysobacterales</taxon>
        <taxon>Rhodanobacteraceae</taxon>
        <taxon>Frateuria</taxon>
    </lineage>
</organism>
<evidence type="ECO:0000313" key="2">
    <source>
        <dbReference type="EMBL" id="SEI45209.1"/>
    </source>
</evidence>
<proteinExistence type="predicted"/>
<feature type="chain" id="PRO_5011777239" evidence="1">
    <location>
        <begin position="27"/>
        <end position="267"/>
    </location>
</feature>
<dbReference type="PIRSF" id="PIRSF031679">
    <property type="entry name" value="Mtase_Alr7345_prd"/>
    <property type="match status" value="1"/>
</dbReference>
<dbReference type="STRING" id="529704.SAMN02927913_0650"/>
<dbReference type="InterPro" id="IPR029063">
    <property type="entry name" value="SAM-dependent_MTases_sf"/>
</dbReference>
<dbReference type="SUPFAM" id="SSF53335">
    <property type="entry name" value="S-adenosyl-L-methionine-dependent methyltransferases"/>
    <property type="match status" value="1"/>
</dbReference>
<keyword evidence="2" id="KW-0808">Transferase</keyword>
<reference evidence="2 3" key="1">
    <citation type="submission" date="2016-10" db="EMBL/GenBank/DDBJ databases">
        <authorList>
            <person name="de Groot N.N."/>
        </authorList>
    </citation>
    <scope>NUCLEOTIDE SEQUENCE [LARGE SCALE GENOMIC DNA]</scope>
    <source>
        <strain evidence="2 3">DSM 26515</strain>
    </source>
</reference>
<gene>
    <name evidence="2" type="ORF">SAMN04487997_0735</name>
</gene>
<keyword evidence="1" id="KW-0732">Signal</keyword>
<dbReference type="OrthoDB" id="9801692at2"/>
<dbReference type="RefSeq" id="WP_091333544.1">
    <property type="nucleotide sequence ID" value="NZ_FNYC01000001.1"/>
</dbReference>
<name>A0A1H6QNN8_9GAMM</name>
<dbReference type="Gene3D" id="3.40.50.150">
    <property type="entry name" value="Vaccinia Virus protein VP39"/>
    <property type="match status" value="1"/>
</dbReference>
<dbReference type="EMBL" id="FNYC01000001">
    <property type="protein sequence ID" value="SEI45209.1"/>
    <property type="molecule type" value="Genomic_DNA"/>
</dbReference>
<evidence type="ECO:0000313" key="3">
    <source>
        <dbReference type="Proteomes" id="UP000199420"/>
    </source>
</evidence>
<sequence>MFRRTCTLLILLAGAAWLPGVAPAQATRSPDSALTLQQAVDGPWRPAANRARDRYRHPVQTLQFFGIRPDMTVVELAPGGGWYTEILAPYLGAKGHLIEAGASAKFAARLKAEPAIFGRVAGTVPFAPPGRVQLGAANSADMVLTFRNTHDWLNDSPAALAAAFRAAFAVLKPGGVFGVVEHRARPFADAVQSSRALHRLPEDYLIALALKTGFRLDGVAQINANPRDPEDVNVHRLPPDLAGPDGEHAKMRAIGESDRMTLRFVKP</sequence>
<evidence type="ECO:0000256" key="1">
    <source>
        <dbReference type="SAM" id="SignalP"/>
    </source>
</evidence>
<dbReference type="InterPro" id="IPR016980">
    <property type="entry name" value="S-AdoMet-dep_MeTrfase_Alr7345"/>
</dbReference>
<feature type="signal peptide" evidence="1">
    <location>
        <begin position="1"/>
        <end position="26"/>
    </location>
</feature>